<dbReference type="InterPro" id="IPR035979">
    <property type="entry name" value="RBD_domain_sf"/>
</dbReference>
<evidence type="ECO:0000256" key="4">
    <source>
        <dbReference type="ARBA" id="ARBA00023242"/>
    </source>
</evidence>
<dbReference type="InterPro" id="IPR012677">
    <property type="entry name" value="Nucleotide-bd_a/b_plait_sf"/>
</dbReference>
<dbReference type="PANTHER" id="PTHR48039:SF5">
    <property type="entry name" value="RNA-BINDING PROTEIN 28"/>
    <property type="match status" value="1"/>
</dbReference>
<dbReference type="InterPro" id="IPR051945">
    <property type="entry name" value="RRM_MRD1_RNA_proc_ribogen"/>
</dbReference>
<feature type="domain" description="RRM" evidence="7">
    <location>
        <begin position="33"/>
        <end position="110"/>
    </location>
</feature>
<dbReference type="PROSITE" id="PS50102">
    <property type="entry name" value="RRM"/>
    <property type="match status" value="3"/>
</dbReference>
<evidence type="ECO:0000256" key="3">
    <source>
        <dbReference type="ARBA" id="ARBA00022884"/>
    </source>
</evidence>
<keyword evidence="4" id="KW-0539">Nucleus</keyword>
<feature type="region of interest" description="Disordered" evidence="6">
    <location>
        <begin position="505"/>
        <end position="550"/>
    </location>
</feature>
<evidence type="ECO:0000256" key="6">
    <source>
        <dbReference type="SAM" id="MobiDB-lite"/>
    </source>
</evidence>
<dbReference type="GO" id="GO:0003729">
    <property type="term" value="F:mRNA binding"/>
    <property type="evidence" value="ECO:0007669"/>
    <property type="project" value="TreeGrafter"/>
</dbReference>
<feature type="region of interest" description="Disordered" evidence="6">
    <location>
        <begin position="114"/>
        <end position="232"/>
    </location>
</feature>
<dbReference type="PANTHER" id="PTHR48039">
    <property type="entry name" value="RNA-BINDING MOTIF PROTEIN 14B"/>
    <property type="match status" value="1"/>
</dbReference>
<dbReference type="SMART" id="SM00360">
    <property type="entry name" value="RRM"/>
    <property type="match status" value="3"/>
</dbReference>
<organism evidence="8">
    <name type="scientific">Cacopsylla melanoneura</name>
    <dbReference type="NCBI Taxonomy" id="428564"/>
    <lineage>
        <taxon>Eukaryota</taxon>
        <taxon>Metazoa</taxon>
        <taxon>Ecdysozoa</taxon>
        <taxon>Arthropoda</taxon>
        <taxon>Hexapoda</taxon>
        <taxon>Insecta</taxon>
        <taxon>Pterygota</taxon>
        <taxon>Neoptera</taxon>
        <taxon>Paraneoptera</taxon>
        <taxon>Hemiptera</taxon>
        <taxon>Sternorrhyncha</taxon>
        <taxon>Psylloidea</taxon>
        <taxon>Psyllidae</taxon>
        <taxon>Psyllinae</taxon>
        <taxon>Cacopsylla</taxon>
    </lineage>
</organism>
<dbReference type="SUPFAM" id="SSF54928">
    <property type="entry name" value="RNA-binding domain, RBD"/>
    <property type="match status" value="3"/>
</dbReference>
<keyword evidence="3 5" id="KW-0694">RNA-binding</keyword>
<dbReference type="EMBL" id="HBUF01140841">
    <property type="protein sequence ID" value="CAG6646275.1"/>
    <property type="molecule type" value="Transcribed_RNA"/>
</dbReference>
<accession>A0A8D8RB13</accession>
<evidence type="ECO:0000259" key="7">
    <source>
        <dbReference type="PROSITE" id="PS50102"/>
    </source>
</evidence>
<dbReference type="AlphaFoldDB" id="A0A8D8RB13"/>
<protein>
    <submittedName>
        <fullName evidence="8">RNA-binding protein 28</fullName>
    </submittedName>
</protein>
<feature type="compositionally biased region" description="Basic and acidic residues" evidence="6">
    <location>
        <begin position="517"/>
        <end position="537"/>
    </location>
</feature>
<feature type="compositionally biased region" description="Basic residues" evidence="6">
    <location>
        <begin position="579"/>
        <end position="592"/>
    </location>
</feature>
<keyword evidence="2" id="KW-0677">Repeat</keyword>
<feature type="compositionally biased region" description="Acidic residues" evidence="6">
    <location>
        <begin position="135"/>
        <end position="171"/>
    </location>
</feature>
<dbReference type="Gene3D" id="3.30.70.330">
    <property type="match status" value="3"/>
</dbReference>
<dbReference type="Pfam" id="PF00076">
    <property type="entry name" value="RRM_1"/>
    <property type="match status" value="3"/>
</dbReference>
<feature type="compositionally biased region" description="Acidic residues" evidence="6">
    <location>
        <begin position="179"/>
        <end position="201"/>
    </location>
</feature>
<dbReference type="FunFam" id="3.30.70.330:FF:000182">
    <property type="entry name" value="RNA-binding motif protein 28"/>
    <property type="match status" value="1"/>
</dbReference>
<comment type="subcellular location">
    <subcellularLocation>
        <location evidence="1">Nucleus</location>
    </subcellularLocation>
</comment>
<proteinExistence type="predicted"/>
<feature type="domain" description="RRM" evidence="7">
    <location>
        <begin position="386"/>
        <end position="477"/>
    </location>
</feature>
<feature type="region of interest" description="Disordered" evidence="6">
    <location>
        <begin position="571"/>
        <end position="614"/>
    </location>
</feature>
<dbReference type="CDD" id="cd12416">
    <property type="entry name" value="RRM4_RBM28_like"/>
    <property type="match status" value="1"/>
</dbReference>
<evidence type="ECO:0000313" key="8">
    <source>
        <dbReference type="EMBL" id="CAG6646275.1"/>
    </source>
</evidence>
<feature type="compositionally biased region" description="Basic and acidic residues" evidence="6">
    <location>
        <begin position="202"/>
        <end position="220"/>
    </location>
</feature>
<evidence type="ECO:0000256" key="5">
    <source>
        <dbReference type="PROSITE-ProRule" id="PRU00176"/>
    </source>
</evidence>
<evidence type="ECO:0000256" key="2">
    <source>
        <dbReference type="ARBA" id="ARBA00022737"/>
    </source>
</evidence>
<name>A0A8D8RB13_9HEMI</name>
<reference evidence="8" key="1">
    <citation type="submission" date="2021-05" db="EMBL/GenBank/DDBJ databases">
        <authorList>
            <person name="Alioto T."/>
            <person name="Alioto T."/>
            <person name="Gomez Garrido J."/>
        </authorList>
    </citation>
    <scope>NUCLEOTIDE SEQUENCE</scope>
</reference>
<evidence type="ECO:0000256" key="1">
    <source>
        <dbReference type="ARBA" id="ARBA00004123"/>
    </source>
</evidence>
<dbReference type="InterPro" id="IPR000504">
    <property type="entry name" value="RRM_dom"/>
</dbReference>
<dbReference type="GO" id="GO:0005730">
    <property type="term" value="C:nucleolus"/>
    <property type="evidence" value="ECO:0007669"/>
    <property type="project" value="TreeGrafter"/>
</dbReference>
<feature type="domain" description="RRM" evidence="7">
    <location>
        <begin position="238"/>
        <end position="329"/>
    </location>
</feature>
<sequence>MEKLNKKKKIKKVFKKKNEKKVERQKPDKTKRGRIFVKNLPFKITEQELKDHFSQYGDIVDFQLLKNSDGKLKGCGFINYDKKISAVKAILKCNKKPFKDRTISVDWAVPKSTFEKTKKGSEEVKKDKSKTKTEDADDTESDKDEDQDSDGCEIMEDGDEKPELSDMEAESDNEKESNSEEDDDTEDDETDEDESMDDEDIKTESQDKAVKSEEQNDKKPGQQQNKKKVKSNDITEGKTVFLRNVPFHIDNNRLKQVMIAEFGYSTIMYALVCIDPLTEHSKGTAFIKFKTEEQAQACISKGSLLIDGETVTCHAAMDKKQLEAQKEDKDKKFKDSRNLYLVKEGVVTGGSRAAADVSVADMTKRVQLEQWKTQMLRNLHMFVSKTRLIVHNLPPDWSDAMLRAMFKKHSPPKAVIREAKVMRNIRDVDENGIAKSKEHGFVSYTTHEDTLAALRNVNNNPTIFTRAKRPIVAFSIENRAILNAKMNRTERSKEKNPLYREKYLAEKKQTMKQGGKGKQDKQKYSVKETKQRPRNQGDEEQQEFKGQVAAPTQNVSFAKKHKLAKQLEVHRGQLNKSKKEMRQKKRKNMVKAKTKDPVKTKPNMAKKKLSDDSNFNKLISSYKSKISSAANASNASGVKRWYDK</sequence>
<feature type="compositionally biased region" description="Basic and acidic residues" evidence="6">
    <location>
        <begin position="114"/>
        <end position="134"/>
    </location>
</feature>